<comment type="caution">
    <text evidence="3">The sequence shown here is derived from an EMBL/GenBank/DDBJ whole genome shotgun (WGS) entry which is preliminary data.</text>
</comment>
<feature type="transmembrane region" description="Helical" evidence="1">
    <location>
        <begin position="34"/>
        <end position="54"/>
    </location>
</feature>
<accession>A0A923SB69</accession>
<proteinExistence type="predicted"/>
<gene>
    <name evidence="3" type="ORF">H8N03_11395</name>
</gene>
<dbReference type="SUPFAM" id="SSF55073">
    <property type="entry name" value="Nucleotide cyclase"/>
    <property type="match status" value="1"/>
</dbReference>
<dbReference type="EMBL" id="JACORT010000004">
    <property type="protein sequence ID" value="MBC5783550.1"/>
    <property type="molecule type" value="Genomic_DNA"/>
</dbReference>
<dbReference type="InterPro" id="IPR043128">
    <property type="entry name" value="Rev_trsase/Diguanyl_cyclase"/>
</dbReference>
<dbReference type="Pfam" id="PF00990">
    <property type="entry name" value="GGDEF"/>
    <property type="match status" value="1"/>
</dbReference>
<reference evidence="3" key="1">
    <citation type="submission" date="2020-08" db="EMBL/GenBank/DDBJ databases">
        <title>Ramlibacter sp. USB13 16S ribosomal RNA gene genome sequencing and assembly.</title>
        <authorList>
            <person name="Kang M."/>
        </authorList>
    </citation>
    <scope>NUCLEOTIDE SEQUENCE</scope>
    <source>
        <strain evidence="3">USB13</strain>
    </source>
</reference>
<dbReference type="AlphaFoldDB" id="A0A923SB69"/>
<dbReference type="Proteomes" id="UP000608513">
    <property type="component" value="Unassembled WGS sequence"/>
</dbReference>
<keyword evidence="1" id="KW-0472">Membrane</keyword>
<keyword evidence="1" id="KW-0812">Transmembrane</keyword>
<feature type="transmembrane region" description="Helical" evidence="1">
    <location>
        <begin position="152"/>
        <end position="173"/>
    </location>
</feature>
<feature type="transmembrane region" description="Helical" evidence="1">
    <location>
        <begin position="122"/>
        <end position="140"/>
    </location>
</feature>
<feature type="transmembrane region" description="Helical" evidence="1">
    <location>
        <begin position="6"/>
        <end position="27"/>
    </location>
</feature>
<feature type="transmembrane region" description="Helical" evidence="1">
    <location>
        <begin position="97"/>
        <end position="116"/>
    </location>
</feature>
<feature type="transmembrane region" description="Helical" evidence="1">
    <location>
        <begin position="66"/>
        <end position="85"/>
    </location>
</feature>
<dbReference type="PROSITE" id="PS50887">
    <property type="entry name" value="GGDEF"/>
    <property type="match status" value="1"/>
</dbReference>
<dbReference type="InterPro" id="IPR000160">
    <property type="entry name" value="GGDEF_dom"/>
</dbReference>
<organism evidence="3 4">
    <name type="scientific">Ramlibacter cellulosilyticus</name>
    <dbReference type="NCBI Taxonomy" id="2764187"/>
    <lineage>
        <taxon>Bacteria</taxon>
        <taxon>Pseudomonadati</taxon>
        <taxon>Pseudomonadota</taxon>
        <taxon>Betaproteobacteria</taxon>
        <taxon>Burkholderiales</taxon>
        <taxon>Comamonadaceae</taxon>
        <taxon>Ramlibacter</taxon>
    </lineage>
</organism>
<keyword evidence="1" id="KW-1133">Transmembrane helix</keyword>
<dbReference type="SMART" id="SM00267">
    <property type="entry name" value="GGDEF"/>
    <property type="match status" value="1"/>
</dbReference>
<feature type="transmembrane region" description="Helical" evidence="1">
    <location>
        <begin position="179"/>
        <end position="202"/>
    </location>
</feature>
<evidence type="ECO:0000313" key="4">
    <source>
        <dbReference type="Proteomes" id="UP000608513"/>
    </source>
</evidence>
<sequence length="415" mass="43509">MDNVAAAFWGAFFCTATLMLVISLAAFLRSQRRVALMAALTSVFSAGFVVAYLGWLPLDGPAEARVLAHVAVLTAVTLALMLMSTMGMLRHAALGRAGVAMLVGGGALVLVAGWLLAAEQALALSSVAAFAVGAGMLVAATRGALRGDRAGWTAVAGLVFMLVAIAGLSWIALSRTRAWPVHALSATAGVAYLCVIAAVLWARYSYLLELSEVLAHGPSYDPVTRMRSHSETGQMVGDVFFQRNAEARPIGVLAVVVANLYALENLHGRAAFNHALFVCAGRLRRVVPQNVEMGRLGEDGFLLLVPNGTDLERLAVLAVQIRDRLARPLSLSTARDPAALEQAGTSWGADVGIGVLSTSTQVRPSQAVSTARAMARTAWSYGSRMAFFDPEAGQIAELDTRAPAWVARAAAAAAA</sequence>
<protein>
    <submittedName>
        <fullName evidence="3">Diguanylate cyclase</fullName>
    </submittedName>
</protein>
<evidence type="ECO:0000256" key="1">
    <source>
        <dbReference type="SAM" id="Phobius"/>
    </source>
</evidence>
<dbReference type="InterPro" id="IPR029787">
    <property type="entry name" value="Nucleotide_cyclase"/>
</dbReference>
<evidence type="ECO:0000313" key="3">
    <source>
        <dbReference type="EMBL" id="MBC5783550.1"/>
    </source>
</evidence>
<keyword evidence="4" id="KW-1185">Reference proteome</keyword>
<dbReference type="RefSeq" id="WP_187076301.1">
    <property type="nucleotide sequence ID" value="NZ_JACORT010000004.1"/>
</dbReference>
<dbReference type="Gene3D" id="3.30.70.270">
    <property type="match status" value="1"/>
</dbReference>
<feature type="domain" description="GGDEF" evidence="2">
    <location>
        <begin position="248"/>
        <end position="390"/>
    </location>
</feature>
<name>A0A923SB69_9BURK</name>
<evidence type="ECO:0000259" key="2">
    <source>
        <dbReference type="PROSITE" id="PS50887"/>
    </source>
</evidence>